<evidence type="ECO:0000256" key="4">
    <source>
        <dbReference type="ARBA" id="ARBA00022741"/>
    </source>
</evidence>
<comment type="caution">
    <text evidence="11">The sequence shown here is derived from an EMBL/GenBank/DDBJ whole genome shotgun (WGS) entry which is preliminary data.</text>
</comment>
<dbReference type="InterPro" id="IPR000719">
    <property type="entry name" value="Prot_kinase_dom"/>
</dbReference>
<dbReference type="SUPFAM" id="SSF56112">
    <property type="entry name" value="Protein kinase-like (PK-like)"/>
    <property type="match status" value="1"/>
</dbReference>
<reference evidence="11 12" key="1">
    <citation type="journal article" date="2015" name="Sci. Rep.">
        <title>Genome of the facultative scuticociliatosis pathogen Pseudocohnilembus persalinus provides insight into its virulence through horizontal gene transfer.</title>
        <authorList>
            <person name="Xiong J."/>
            <person name="Wang G."/>
            <person name="Cheng J."/>
            <person name="Tian M."/>
            <person name="Pan X."/>
            <person name="Warren A."/>
            <person name="Jiang C."/>
            <person name="Yuan D."/>
            <person name="Miao W."/>
        </authorList>
    </citation>
    <scope>NUCLEOTIDE SEQUENCE [LARGE SCALE GENOMIC DNA]</scope>
    <source>
        <strain evidence="11">36N120E</strain>
    </source>
</reference>
<dbReference type="EMBL" id="LDAU01000094">
    <property type="protein sequence ID" value="KRX06625.1"/>
    <property type="molecule type" value="Genomic_DNA"/>
</dbReference>
<comment type="catalytic activity">
    <reaction evidence="7">
        <text>L-threonyl-[protein] + ATP = O-phospho-L-threonyl-[protein] + ADP + H(+)</text>
        <dbReference type="Rhea" id="RHEA:46608"/>
        <dbReference type="Rhea" id="RHEA-COMP:11060"/>
        <dbReference type="Rhea" id="RHEA-COMP:11605"/>
        <dbReference type="ChEBI" id="CHEBI:15378"/>
        <dbReference type="ChEBI" id="CHEBI:30013"/>
        <dbReference type="ChEBI" id="CHEBI:30616"/>
        <dbReference type="ChEBI" id="CHEBI:61977"/>
        <dbReference type="ChEBI" id="CHEBI:456216"/>
        <dbReference type="EC" id="2.7.11.1"/>
    </reaction>
</comment>
<feature type="compositionally biased region" description="Low complexity" evidence="9">
    <location>
        <begin position="338"/>
        <end position="348"/>
    </location>
</feature>
<organism evidence="11 12">
    <name type="scientific">Pseudocohnilembus persalinus</name>
    <name type="common">Ciliate</name>
    <dbReference type="NCBI Taxonomy" id="266149"/>
    <lineage>
        <taxon>Eukaryota</taxon>
        <taxon>Sar</taxon>
        <taxon>Alveolata</taxon>
        <taxon>Ciliophora</taxon>
        <taxon>Intramacronucleata</taxon>
        <taxon>Oligohymenophorea</taxon>
        <taxon>Scuticociliatia</taxon>
        <taxon>Philasterida</taxon>
        <taxon>Pseudocohnilembidae</taxon>
        <taxon>Pseudocohnilembus</taxon>
    </lineage>
</organism>
<accession>A0A0V0QWS8</accession>
<keyword evidence="4" id="KW-0547">Nucleotide-binding</keyword>
<evidence type="ECO:0000313" key="11">
    <source>
        <dbReference type="EMBL" id="KRX06625.1"/>
    </source>
</evidence>
<keyword evidence="5 11" id="KW-0418">Kinase</keyword>
<dbReference type="OrthoDB" id="248923at2759"/>
<dbReference type="CDD" id="cd08215">
    <property type="entry name" value="STKc_Nek"/>
    <property type="match status" value="1"/>
</dbReference>
<evidence type="ECO:0000256" key="2">
    <source>
        <dbReference type="ARBA" id="ARBA00022527"/>
    </source>
</evidence>
<dbReference type="EC" id="2.7.11.1" evidence="1"/>
<evidence type="ECO:0000256" key="1">
    <source>
        <dbReference type="ARBA" id="ARBA00012513"/>
    </source>
</evidence>
<evidence type="ECO:0000313" key="12">
    <source>
        <dbReference type="Proteomes" id="UP000054937"/>
    </source>
</evidence>
<evidence type="ECO:0000259" key="10">
    <source>
        <dbReference type="PROSITE" id="PS50011"/>
    </source>
</evidence>
<dbReference type="PANTHER" id="PTHR44899">
    <property type="entry name" value="CAMK FAMILY PROTEIN KINASE"/>
    <property type="match status" value="1"/>
</dbReference>
<feature type="region of interest" description="Disordered" evidence="9">
    <location>
        <begin position="338"/>
        <end position="360"/>
    </location>
</feature>
<feature type="region of interest" description="Disordered" evidence="9">
    <location>
        <begin position="289"/>
        <end position="309"/>
    </location>
</feature>
<evidence type="ECO:0000256" key="9">
    <source>
        <dbReference type="SAM" id="MobiDB-lite"/>
    </source>
</evidence>
<dbReference type="InterPro" id="IPR051131">
    <property type="entry name" value="NEK_Ser/Thr_kinase_NIMA"/>
</dbReference>
<evidence type="ECO:0000256" key="3">
    <source>
        <dbReference type="ARBA" id="ARBA00022679"/>
    </source>
</evidence>
<evidence type="ECO:0000256" key="5">
    <source>
        <dbReference type="ARBA" id="ARBA00022777"/>
    </source>
</evidence>
<keyword evidence="12" id="KW-1185">Reference proteome</keyword>
<keyword evidence="2" id="KW-0723">Serine/threonine-protein kinase</keyword>
<dbReference type="InterPro" id="IPR008271">
    <property type="entry name" value="Ser/Thr_kinase_AS"/>
</dbReference>
<dbReference type="GO" id="GO:0004674">
    <property type="term" value="F:protein serine/threonine kinase activity"/>
    <property type="evidence" value="ECO:0007669"/>
    <property type="project" value="UniProtKB-KW"/>
</dbReference>
<dbReference type="FunFam" id="1.10.510.10:FF:000172">
    <property type="entry name" value="serine/threonine-protein kinase Nek1 isoform X1"/>
    <property type="match status" value="1"/>
</dbReference>
<name>A0A0V0QWS8_PSEPJ</name>
<evidence type="ECO:0000256" key="6">
    <source>
        <dbReference type="ARBA" id="ARBA00022840"/>
    </source>
</evidence>
<dbReference type="PANTHER" id="PTHR44899:SF3">
    <property type="entry name" value="SERINE_THREONINE-PROTEIN KINASE NEK1"/>
    <property type="match status" value="1"/>
</dbReference>
<gene>
    <name evidence="11" type="ORF">PPERSA_13104</name>
</gene>
<keyword evidence="6" id="KW-0067">ATP-binding</keyword>
<dbReference type="FunCoup" id="A0A0V0QWS8">
    <property type="interactions" value="18"/>
</dbReference>
<dbReference type="Pfam" id="PF00069">
    <property type="entry name" value="Pkinase"/>
    <property type="match status" value="1"/>
</dbReference>
<dbReference type="InterPro" id="IPR011009">
    <property type="entry name" value="Kinase-like_dom_sf"/>
</dbReference>
<comment type="catalytic activity">
    <reaction evidence="8">
        <text>L-seryl-[protein] + ATP = O-phospho-L-seryl-[protein] + ADP + H(+)</text>
        <dbReference type="Rhea" id="RHEA:17989"/>
        <dbReference type="Rhea" id="RHEA-COMP:9863"/>
        <dbReference type="Rhea" id="RHEA-COMP:11604"/>
        <dbReference type="ChEBI" id="CHEBI:15378"/>
        <dbReference type="ChEBI" id="CHEBI:29999"/>
        <dbReference type="ChEBI" id="CHEBI:30616"/>
        <dbReference type="ChEBI" id="CHEBI:83421"/>
        <dbReference type="ChEBI" id="CHEBI:456216"/>
        <dbReference type="EC" id="2.7.11.1"/>
    </reaction>
</comment>
<dbReference type="PROSITE" id="PS50011">
    <property type="entry name" value="PROTEIN_KINASE_DOM"/>
    <property type="match status" value="1"/>
</dbReference>
<dbReference type="OMA" id="NNKDIWA"/>
<dbReference type="Gene3D" id="1.10.510.10">
    <property type="entry name" value="Transferase(Phosphotransferase) domain 1"/>
    <property type="match status" value="1"/>
</dbReference>
<dbReference type="GO" id="GO:0005524">
    <property type="term" value="F:ATP binding"/>
    <property type="evidence" value="ECO:0007669"/>
    <property type="project" value="UniProtKB-KW"/>
</dbReference>
<dbReference type="PROSITE" id="PS00108">
    <property type="entry name" value="PROTEIN_KINASE_ST"/>
    <property type="match status" value="1"/>
</dbReference>
<dbReference type="FunFam" id="3.30.200.20:FF:000631">
    <property type="entry name" value="Serine/threonine-protein kinase NEK"/>
    <property type="match status" value="1"/>
</dbReference>
<evidence type="ECO:0000256" key="7">
    <source>
        <dbReference type="ARBA" id="ARBA00047899"/>
    </source>
</evidence>
<feature type="domain" description="Protein kinase" evidence="10">
    <location>
        <begin position="4"/>
        <end position="261"/>
    </location>
</feature>
<evidence type="ECO:0000256" key="8">
    <source>
        <dbReference type="ARBA" id="ARBA00048679"/>
    </source>
</evidence>
<dbReference type="InParanoid" id="A0A0V0QWS8"/>
<keyword evidence="3" id="KW-0808">Transferase</keyword>
<protein>
    <recommendedName>
        <fullName evidence="1">non-specific serine/threonine protein kinase</fullName>
        <ecNumber evidence="1">2.7.11.1</ecNumber>
    </recommendedName>
</protein>
<dbReference type="SMART" id="SM00220">
    <property type="entry name" value="S_TKc"/>
    <property type="match status" value="1"/>
</dbReference>
<dbReference type="AlphaFoldDB" id="A0A0V0QWS8"/>
<sequence length="360" mass="42204">MENYRKIKIAGKGSFGYAVLVQHQQNRKYYIMKIIDVSKMNSKQKQDSLNEVKFLKELAHPYIIQYRESFMDKQKYLCIVMDYADSGDLHGKIQKYKKEGRQFEEKEILHVFLQICLGMIYVHGKKILHRDLKTQNIFLTNGDSVKIGDFGIARVLQNTCDCAQTAIGTPYYLSPEICQEKPYNQKSDIWSLGCILYEMMTLKHAFDSTDMRGLVLKILRGNIPPLPEIYSKDLRDLVHEMLCKDPLKRPSIKKILNKDFLQEKLNKLLNEQLSSSLGENDMKIQQNVSTDQPVPKSLDQNQQQQQQPIKKHEIIINGKQQLNQQYKNYYNYQQNQQNFINQPPNQRNISKNSDKMKNNR</sequence>
<dbReference type="Proteomes" id="UP000054937">
    <property type="component" value="Unassembled WGS sequence"/>
</dbReference>
<proteinExistence type="predicted"/>
<dbReference type="Gene3D" id="3.30.200.20">
    <property type="entry name" value="Phosphorylase Kinase, domain 1"/>
    <property type="match status" value="1"/>
</dbReference>